<proteinExistence type="predicted"/>
<dbReference type="Pfam" id="PF07980">
    <property type="entry name" value="SusD_RagB"/>
    <property type="match status" value="1"/>
</dbReference>
<sequence>MKKFIFNSIIILSLLLQGCEDNFDPKIYGTLSTTNFPQTESDYESYLMVGYLPLSGIWGYNFSDWNHPFYSVESGVIKFFDATSDYNNPAFIHNWGSSYLEWSADNFVNATLYGRGSSGAQPSHFEKVREVTRLTKIVGAIHDATTISAMKQKELEGEARLLRGIMMYYLLHIYGPVPVIVDPDLIGNAETERNMVRPDLGQMVQWIYDDLDYAQQNMTNSAPNGRYTADYARFFLMKHCLNEGAQHNEFYDKAIELYQALKTSDKHYGLFTDGNNPFVEQFKQGNKFNKEIIMALSVSKDAEGDKYGNFFPVSFYVVPADAAKYDKDNKPTPFELQGPGWEQVYNVAPAFYGTYENGDKRKEVVLTSYTVDNAERTLITRADIGVKWDGFIINKYPVEIVNPYQPTDFPLARWADVLLMYAEAVARKTSAVPTGEAMQAVNKVRTRAGLGTLQGAATTNFEDFMEALLLERGHEFLYEGQRKIDLIRFNRFRHNLKEIKNVEPTSQYIPIPDYAVRQAEGYGKALTQEFERPNYEQDR</sequence>
<gene>
    <name evidence="6" type="ORF">EZS27_023008</name>
</gene>
<keyword evidence="3" id="KW-0472">Membrane</keyword>
<comment type="caution">
    <text evidence="6">The sequence shown here is derived from an EMBL/GenBank/DDBJ whole genome shotgun (WGS) entry which is preliminary data.</text>
</comment>
<dbReference type="SUPFAM" id="SSF48452">
    <property type="entry name" value="TPR-like"/>
    <property type="match status" value="1"/>
</dbReference>
<dbReference type="InterPro" id="IPR011990">
    <property type="entry name" value="TPR-like_helical_dom_sf"/>
</dbReference>
<evidence type="ECO:0000256" key="4">
    <source>
        <dbReference type="ARBA" id="ARBA00023237"/>
    </source>
</evidence>
<evidence type="ECO:0000256" key="1">
    <source>
        <dbReference type="ARBA" id="ARBA00004442"/>
    </source>
</evidence>
<evidence type="ECO:0000256" key="3">
    <source>
        <dbReference type="ARBA" id="ARBA00023136"/>
    </source>
</evidence>
<dbReference type="Gene3D" id="1.25.40.390">
    <property type="match status" value="1"/>
</dbReference>
<dbReference type="GO" id="GO:0009279">
    <property type="term" value="C:cell outer membrane"/>
    <property type="evidence" value="ECO:0007669"/>
    <property type="project" value="UniProtKB-SubCell"/>
</dbReference>
<name>A0A5J4R1P8_9ZZZZ</name>
<comment type="subcellular location">
    <subcellularLocation>
        <location evidence="1">Cell outer membrane</location>
    </subcellularLocation>
</comment>
<dbReference type="EMBL" id="SNRY01001884">
    <property type="protein sequence ID" value="KAA6328057.1"/>
    <property type="molecule type" value="Genomic_DNA"/>
</dbReference>
<reference evidence="6" key="1">
    <citation type="submission" date="2019-03" db="EMBL/GenBank/DDBJ databases">
        <title>Single cell metagenomics reveals metabolic interactions within the superorganism composed of flagellate Streblomastix strix and complex community of Bacteroidetes bacteria on its surface.</title>
        <authorList>
            <person name="Treitli S.C."/>
            <person name="Kolisko M."/>
            <person name="Husnik F."/>
            <person name="Keeling P."/>
            <person name="Hampl V."/>
        </authorList>
    </citation>
    <scope>NUCLEOTIDE SEQUENCE</scope>
    <source>
        <strain evidence="6">STM</strain>
    </source>
</reference>
<protein>
    <submittedName>
        <fullName evidence="6">RagB/SusD family nutrient uptake outer membrane protein</fullName>
    </submittedName>
</protein>
<evidence type="ECO:0000313" key="6">
    <source>
        <dbReference type="EMBL" id="KAA6328057.1"/>
    </source>
</evidence>
<keyword evidence="2" id="KW-0732">Signal</keyword>
<dbReference type="PROSITE" id="PS51257">
    <property type="entry name" value="PROKAR_LIPOPROTEIN"/>
    <property type="match status" value="1"/>
</dbReference>
<dbReference type="AlphaFoldDB" id="A0A5J4R1P8"/>
<evidence type="ECO:0000259" key="5">
    <source>
        <dbReference type="Pfam" id="PF07980"/>
    </source>
</evidence>
<organism evidence="6">
    <name type="scientific">termite gut metagenome</name>
    <dbReference type="NCBI Taxonomy" id="433724"/>
    <lineage>
        <taxon>unclassified sequences</taxon>
        <taxon>metagenomes</taxon>
        <taxon>organismal metagenomes</taxon>
    </lineage>
</organism>
<dbReference type="InterPro" id="IPR012944">
    <property type="entry name" value="SusD_RagB_dom"/>
</dbReference>
<accession>A0A5J4R1P8</accession>
<evidence type="ECO:0000256" key="2">
    <source>
        <dbReference type="ARBA" id="ARBA00022729"/>
    </source>
</evidence>
<keyword evidence="4" id="KW-0998">Cell outer membrane</keyword>
<feature type="domain" description="RagB/SusD" evidence="5">
    <location>
        <begin position="289"/>
        <end position="501"/>
    </location>
</feature>